<keyword evidence="1" id="KW-0479">Metal-binding</keyword>
<feature type="compositionally biased region" description="Basic and acidic residues" evidence="2">
    <location>
        <begin position="433"/>
        <end position="444"/>
    </location>
</feature>
<feature type="signal peptide" evidence="3">
    <location>
        <begin position="1"/>
        <end position="31"/>
    </location>
</feature>
<protein>
    <recommendedName>
        <fullName evidence="4">Fe2OG dioxygenase domain-containing protein</fullName>
    </recommendedName>
</protein>
<keyword evidence="1" id="KW-0408">Iron</keyword>
<name>K0SJ21_THAOC</name>
<evidence type="ECO:0000259" key="4">
    <source>
        <dbReference type="PROSITE" id="PS51471"/>
    </source>
</evidence>
<dbReference type="Proteomes" id="UP000266841">
    <property type="component" value="Unassembled WGS sequence"/>
</dbReference>
<keyword evidence="3" id="KW-0732">Signal</keyword>
<dbReference type="OrthoDB" id="193947at2759"/>
<proteinExistence type="inferred from homology"/>
<reference evidence="5 6" key="1">
    <citation type="journal article" date="2012" name="Genome Biol.">
        <title>Genome and low-iron response of an oceanic diatom adapted to chronic iron limitation.</title>
        <authorList>
            <person name="Lommer M."/>
            <person name="Specht M."/>
            <person name="Roy A.S."/>
            <person name="Kraemer L."/>
            <person name="Andreson R."/>
            <person name="Gutowska M.A."/>
            <person name="Wolf J."/>
            <person name="Bergner S.V."/>
            <person name="Schilhabel M.B."/>
            <person name="Klostermeier U.C."/>
            <person name="Beiko R.G."/>
            <person name="Rosenstiel P."/>
            <person name="Hippler M."/>
            <person name="Laroche J."/>
        </authorList>
    </citation>
    <scope>NUCLEOTIDE SEQUENCE [LARGE SCALE GENOMIC DNA]</scope>
    <source>
        <strain evidence="5 6">CCMP1005</strain>
    </source>
</reference>
<feature type="chain" id="PRO_5003837160" description="Fe2OG dioxygenase domain-containing protein" evidence="3">
    <location>
        <begin position="32"/>
        <end position="453"/>
    </location>
</feature>
<evidence type="ECO:0000256" key="3">
    <source>
        <dbReference type="SAM" id="SignalP"/>
    </source>
</evidence>
<dbReference type="GO" id="GO:0046872">
    <property type="term" value="F:metal ion binding"/>
    <property type="evidence" value="ECO:0007669"/>
    <property type="project" value="UniProtKB-KW"/>
</dbReference>
<accession>K0SJ21</accession>
<dbReference type="InterPro" id="IPR005123">
    <property type="entry name" value="Oxoglu/Fe-dep_dioxygenase_dom"/>
</dbReference>
<dbReference type="PROSITE" id="PS51471">
    <property type="entry name" value="FE2OG_OXY"/>
    <property type="match status" value="1"/>
</dbReference>
<feature type="domain" description="Fe2OG dioxygenase" evidence="4">
    <location>
        <begin position="263"/>
        <end position="361"/>
    </location>
</feature>
<evidence type="ECO:0000313" key="6">
    <source>
        <dbReference type="Proteomes" id="UP000266841"/>
    </source>
</evidence>
<dbReference type="AlphaFoldDB" id="K0SJ21"/>
<dbReference type="Pfam" id="PF13640">
    <property type="entry name" value="2OG-FeII_Oxy_3"/>
    <property type="match status" value="1"/>
</dbReference>
<comment type="similarity">
    <text evidence="1">Belongs to the iron/ascorbate-dependent oxidoreductase family.</text>
</comment>
<feature type="region of interest" description="Disordered" evidence="2">
    <location>
        <begin position="394"/>
        <end position="453"/>
    </location>
</feature>
<keyword evidence="1" id="KW-0560">Oxidoreductase</keyword>
<dbReference type="EMBL" id="AGNL01016619">
    <property type="protein sequence ID" value="EJK64974.1"/>
    <property type="molecule type" value="Genomic_DNA"/>
</dbReference>
<organism evidence="5 6">
    <name type="scientific">Thalassiosira oceanica</name>
    <name type="common">Marine diatom</name>
    <dbReference type="NCBI Taxonomy" id="159749"/>
    <lineage>
        <taxon>Eukaryota</taxon>
        <taxon>Sar</taxon>
        <taxon>Stramenopiles</taxon>
        <taxon>Ochrophyta</taxon>
        <taxon>Bacillariophyta</taxon>
        <taxon>Coscinodiscophyceae</taxon>
        <taxon>Thalassiosirophycidae</taxon>
        <taxon>Thalassiosirales</taxon>
        <taxon>Thalassiosiraceae</taxon>
        <taxon>Thalassiosira</taxon>
    </lineage>
</organism>
<gene>
    <name evidence="5" type="ORF">THAOC_14234</name>
</gene>
<keyword evidence="6" id="KW-1185">Reference proteome</keyword>
<dbReference type="GO" id="GO:0016491">
    <property type="term" value="F:oxidoreductase activity"/>
    <property type="evidence" value="ECO:0007669"/>
    <property type="project" value="UniProtKB-KW"/>
</dbReference>
<evidence type="ECO:0000313" key="5">
    <source>
        <dbReference type="EMBL" id="EJK64974.1"/>
    </source>
</evidence>
<evidence type="ECO:0000256" key="1">
    <source>
        <dbReference type="RuleBase" id="RU003682"/>
    </source>
</evidence>
<sequence>MGRLPPSLLLAIPSLLLAILITLIITRGRSAGSEPNETPVPSSDEETLVTLKRKCRQNPTWTSLDGSISFEKCRKAWSYRPRSLPQRHFGRSGSMTDVGHWTHFWEDDGMALELERQMEACMGDGLKEVNTDGGETVFEPLVKEKYPDPVDDEEWHPDTKPVLVHIKHALTEMEVMHIQVLQNCVQKLDPERHEYRPFENNLGGNTVTFLSTLLQMFLPGIASQIYNLAYLAQEEANWTEPGFEENGEENPLTAYDPRAPDFRALGLRTSEYLSYEGDGQLGLHADSESIYTVLIALSDPEDYDGGEFEIYWDKQMDPNEKRSLKPEKLSALVFLSEELHGVTHIVSGTRKTFANELWMFPDPTYEMLRPHPREFLEEYVDMLSRLSRHVQRSLDSARQIDLGEDSRDSDDESEDEESEDESEDTGEEEEEEKEKGKDGRRPEQRAALQSDEL</sequence>
<dbReference type="Gene3D" id="2.60.120.620">
    <property type="entry name" value="q2cbj1_9rhob like domain"/>
    <property type="match status" value="1"/>
</dbReference>
<dbReference type="InterPro" id="IPR044862">
    <property type="entry name" value="Pro_4_hyd_alph_FE2OG_OXY"/>
</dbReference>
<feature type="compositionally biased region" description="Acidic residues" evidence="2">
    <location>
        <begin position="407"/>
        <end position="432"/>
    </location>
</feature>
<comment type="caution">
    <text evidence="5">The sequence shown here is derived from an EMBL/GenBank/DDBJ whole genome shotgun (WGS) entry which is preliminary data.</text>
</comment>
<evidence type="ECO:0000256" key="2">
    <source>
        <dbReference type="SAM" id="MobiDB-lite"/>
    </source>
</evidence>